<name>A0ABT6MFQ4_9NOCA</name>
<keyword evidence="2" id="KW-1185">Reference proteome</keyword>
<dbReference type="RefSeq" id="WP_280762423.1">
    <property type="nucleotide sequence ID" value="NZ_JARXVC010000013.1"/>
</dbReference>
<comment type="caution">
    <text evidence="1">The sequence shown here is derived from an EMBL/GenBank/DDBJ whole genome shotgun (WGS) entry which is preliminary data.</text>
</comment>
<dbReference type="EMBL" id="JARXVC010000013">
    <property type="protein sequence ID" value="MDH6283142.1"/>
    <property type="molecule type" value="Genomic_DNA"/>
</dbReference>
<dbReference type="Proteomes" id="UP001160334">
    <property type="component" value="Unassembled WGS sequence"/>
</dbReference>
<protein>
    <submittedName>
        <fullName evidence="1">Uncharacterized protein</fullName>
    </submittedName>
</protein>
<reference evidence="1 2" key="1">
    <citation type="submission" date="2023-04" db="EMBL/GenBank/DDBJ databases">
        <title>Forest soil microbial communities from Buena Vista Peninsula, Colon Province, Panama.</title>
        <authorList>
            <person name="Bouskill N."/>
        </authorList>
    </citation>
    <scope>NUCLEOTIDE SEQUENCE [LARGE SCALE GENOMIC DNA]</scope>
    <source>
        <strain evidence="1 2">CFH S0262</strain>
    </source>
</reference>
<evidence type="ECO:0000313" key="1">
    <source>
        <dbReference type="EMBL" id="MDH6283142.1"/>
    </source>
</evidence>
<sequence>MPDAMTPSKIRAARLALIDERLSTISVQAQRLHDHLSWATTPAGDYTKLRRLELQQLEAESELLRRERVAVICEAVPA</sequence>
<organism evidence="1 2">
    <name type="scientific">Prescottella agglutinans</name>
    <dbReference type="NCBI Taxonomy" id="1644129"/>
    <lineage>
        <taxon>Bacteria</taxon>
        <taxon>Bacillati</taxon>
        <taxon>Actinomycetota</taxon>
        <taxon>Actinomycetes</taxon>
        <taxon>Mycobacteriales</taxon>
        <taxon>Nocardiaceae</taxon>
        <taxon>Prescottella</taxon>
    </lineage>
</organism>
<evidence type="ECO:0000313" key="2">
    <source>
        <dbReference type="Proteomes" id="UP001160334"/>
    </source>
</evidence>
<gene>
    <name evidence="1" type="ORF">M2280_004385</name>
</gene>
<proteinExistence type="predicted"/>
<accession>A0ABT6MFQ4</accession>